<dbReference type="CDD" id="cd01994">
    <property type="entry name" value="AANH_PF0828-like"/>
    <property type="match status" value="1"/>
</dbReference>
<feature type="domain" description="Diphthamide synthase" evidence="1">
    <location>
        <begin position="4"/>
        <end position="205"/>
    </location>
</feature>
<dbReference type="InterPro" id="IPR002761">
    <property type="entry name" value="Diphthami_syn_dom"/>
</dbReference>
<name>A0A3B0UHU6_9ZZZZ</name>
<dbReference type="SUPFAM" id="SSF52402">
    <property type="entry name" value="Adenine nucleotide alpha hydrolases-like"/>
    <property type="match status" value="1"/>
</dbReference>
<organism evidence="2">
    <name type="scientific">hydrothermal vent metagenome</name>
    <dbReference type="NCBI Taxonomy" id="652676"/>
    <lineage>
        <taxon>unclassified sequences</taxon>
        <taxon>metagenomes</taxon>
        <taxon>ecological metagenomes</taxon>
    </lineage>
</organism>
<dbReference type="PIRSF" id="PIRSF039123">
    <property type="entry name" value="Diphthamide_synthase"/>
    <property type="match status" value="1"/>
</dbReference>
<dbReference type="Pfam" id="PF01902">
    <property type="entry name" value="Diphthami_syn_2"/>
    <property type="match status" value="1"/>
</dbReference>
<proteinExistence type="predicted"/>
<dbReference type="AlphaFoldDB" id="A0A3B0UHU6"/>
<gene>
    <name evidence="2" type="ORF">MNBD_BACTEROID07-1030</name>
</gene>
<sequence length="231" mass="26195">MKEKAVFNWSGGKDSILALYKTLHKNKYDVISLLTTINKKYDRISMHGVRSELLDLQVESLGIPLQKVLLPEMADMATYTSIMGNVTAGLQKKGITVFLFGDLFLEDIRAYRETQLSGSGIRSEFPIWQYDTRRAAHDFINLGFKAILTSVDASKLDETFAGRLYDEKLLSDLPENVDPCGENGEFHTFVFDGPLFSQPIKITHGKTVYRTYRLQDKAVSSGFYYTDLIPR</sequence>
<accession>A0A3B0UHU6</accession>
<evidence type="ECO:0000313" key="2">
    <source>
        <dbReference type="EMBL" id="VAW30611.1"/>
    </source>
</evidence>
<evidence type="ECO:0000259" key="1">
    <source>
        <dbReference type="Pfam" id="PF01902"/>
    </source>
</evidence>
<dbReference type="EMBL" id="UOET01000545">
    <property type="protein sequence ID" value="VAW30611.1"/>
    <property type="molecule type" value="Genomic_DNA"/>
</dbReference>
<dbReference type="NCBIfam" id="TIGR00290">
    <property type="entry name" value="MJ0570_dom"/>
    <property type="match status" value="1"/>
</dbReference>
<protein>
    <submittedName>
        <fullName evidence="2">COG2102: Predicted ATPases of PP-loop superfamily</fullName>
    </submittedName>
</protein>
<dbReference type="InterPro" id="IPR014729">
    <property type="entry name" value="Rossmann-like_a/b/a_fold"/>
</dbReference>
<dbReference type="Gene3D" id="3.40.50.620">
    <property type="entry name" value="HUPs"/>
    <property type="match status" value="1"/>
</dbReference>
<dbReference type="InterPro" id="IPR030662">
    <property type="entry name" value="DPH6/MJ0570"/>
</dbReference>
<reference evidence="2" key="1">
    <citation type="submission" date="2018-06" db="EMBL/GenBank/DDBJ databases">
        <authorList>
            <person name="Zhirakovskaya E."/>
        </authorList>
    </citation>
    <scope>NUCLEOTIDE SEQUENCE</scope>
</reference>
<dbReference type="Gene3D" id="3.90.1490.10">
    <property type="entry name" value="putative n-type atp pyrophosphatase, domain 2"/>
    <property type="match status" value="1"/>
</dbReference>